<keyword evidence="3" id="KW-1185">Reference proteome</keyword>
<sequence length="547" mass="58045">MSPTATPAPPEIPTMRSLHLSPWWWGIHAATILVAALVFVRVGGSQWFYYDEWDFLVERQEWDLLTPHNGHLSFAPALITTLIKLVVGLHSYWPFLAVTIVVHLALVHVLWRLMVRLGAQPLIAILVAFTLAVLGAGAENTLWAFQTGFIAPLLTGILALFVVFRASLRKRDVAAVALLLLLGLSFASTGIPMVVGVVVFLLVRHGWRKALVVAAAVGVVYGTWFLLFNTGSQAANGYKASNATDFLVGMSQFVSHGFIDSLAAVVPFEQLAGALLVLFCVWMVVSVSRGGLRRVSPAHYLTLAALVFAALTAYTRVQLGVGSASSGRYVYVYFALLAPAAALCLTALIRRSRIALGAVAALLAVVAVYNVGMLNINANTQAAVEQFTKEAMSAAVDLDDGTAEAGQVHPMPVIAPPLTLDDIRAFVARGEFTPGEVSEPVMLSTEINMELKALPVDPGGAAPTVCAPADGQGFLVLDRAEEGGAIVWASADLRADVRAVDDGITSNFTVLRLSKGFNEIDGVDAADIALRAQDGAALCVPAAPSGE</sequence>
<feature type="transmembrane region" description="Helical" evidence="1">
    <location>
        <begin position="118"/>
        <end position="137"/>
    </location>
</feature>
<proteinExistence type="predicted"/>
<dbReference type="EMBL" id="PGFB01000004">
    <property type="protein sequence ID" value="PJJ61738.1"/>
    <property type="molecule type" value="Genomic_DNA"/>
</dbReference>
<evidence type="ECO:0000256" key="1">
    <source>
        <dbReference type="SAM" id="Phobius"/>
    </source>
</evidence>
<feature type="transmembrane region" description="Helical" evidence="1">
    <location>
        <begin position="271"/>
        <end position="288"/>
    </location>
</feature>
<dbReference type="Proteomes" id="UP000230161">
    <property type="component" value="Unassembled WGS sequence"/>
</dbReference>
<protein>
    <recommendedName>
        <fullName evidence="4">Dolichyl-phosphate-mannose-protein mannosyltransferase</fullName>
    </recommendedName>
</protein>
<feature type="transmembrane region" description="Helical" evidence="1">
    <location>
        <begin position="300"/>
        <end position="317"/>
    </location>
</feature>
<feature type="transmembrane region" description="Helical" evidence="1">
    <location>
        <begin position="329"/>
        <end position="349"/>
    </location>
</feature>
<dbReference type="AlphaFoldDB" id="A0A2M9BUV9"/>
<evidence type="ECO:0000313" key="3">
    <source>
        <dbReference type="Proteomes" id="UP000230161"/>
    </source>
</evidence>
<feature type="transmembrane region" description="Helical" evidence="1">
    <location>
        <begin position="92"/>
        <end position="111"/>
    </location>
</feature>
<feature type="transmembrane region" description="Helical" evidence="1">
    <location>
        <begin position="356"/>
        <end position="376"/>
    </location>
</feature>
<keyword evidence="1" id="KW-1133">Transmembrane helix</keyword>
<reference evidence="2 3" key="1">
    <citation type="submission" date="2017-11" db="EMBL/GenBank/DDBJ databases">
        <title>Genomic Encyclopedia of Archaeal and Bacterial Type Strains, Phase II (KMG-II): From Individual Species to Whole Genera.</title>
        <authorList>
            <person name="Goeker M."/>
        </authorList>
    </citation>
    <scope>NUCLEOTIDE SEQUENCE [LARGE SCALE GENOMIC DNA]</scope>
    <source>
        <strain evidence="2 3">DSM 25625</strain>
    </source>
</reference>
<gene>
    <name evidence="2" type="ORF">CLV54_2688</name>
</gene>
<name>A0A2M9BUV9_9MICO</name>
<keyword evidence="1" id="KW-0812">Transmembrane</keyword>
<comment type="caution">
    <text evidence="2">The sequence shown here is derived from an EMBL/GenBank/DDBJ whole genome shotgun (WGS) entry which is preliminary data.</text>
</comment>
<feature type="transmembrane region" description="Helical" evidence="1">
    <location>
        <begin position="143"/>
        <end position="164"/>
    </location>
</feature>
<evidence type="ECO:0000313" key="2">
    <source>
        <dbReference type="EMBL" id="PJJ61738.1"/>
    </source>
</evidence>
<evidence type="ECO:0008006" key="4">
    <source>
        <dbReference type="Google" id="ProtNLM"/>
    </source>
</evidence>
<accession>A0A2M9BUV9</accession>
<feature type="transmembrane region" description="Helical" evidence="1">
    <location>
        <begin position="23"/>
        <end position="43"/>
    </location>
</feature>
<feature type="transmembrane region" description="Helical" evidence="1">
    <location>
        <begin position="176"/>
        <end position="203"/>
    </location>
</feature>
<organism evidence="2 3">
    <name type="scientific">Compostimonas suwonensis</name>
    <dbReference type="NCBI Taxonomy" id="1048394"/>
    <lineage>
        <taxon>Bacteria</taxon>
        <taxon>Bacillati</taxon>
        <taxon>Actinomycetota</taxon>
        <taxon>Actinomycetes</taxon>
        <taxon>Micrococcales</taxon>
        <taxon>Microbacteriaceae</taxon>
        <taxon>Compostimonas</taxon>
    </lineage>
</organism>
<keyword evidence="1" id="KW-0472">Membrane</keyword>
<feature type="transmembrane region" description="Helical" evidence="1">
    <location>
        <begin position="209"/>
        <end position="228"/>
    </location>
</feature>